<evidence type="ECO:0000313" key="3">
    <source>
        <dbReference type="EMBL" id="WNY26274.1"/>
    </source>
</evidence>
<dbReference type="AlphaFoldDB" id="A0AA96V472"/>
<gene>
    <name evidence="3" type="ORF">MsAm2_00340</name>
</gene>
<keyword evidence="4" id="KW-1185">Reference proteome</keyword>
<dbReference type="RefSeq" id="WP_338097808.1">
    <property type="nucleotide sequence ID" value="NZ_CP131061.1"/>
</dbReference>
<sequence>MERTLFFELLAWKNKKDRKPLIIQGARQVGKTWLMKFFAEFEYENYVYINFENKEYLQSIFLEDFDIDRILQAFQAETKILPVPGKTLIILDEIQEAKRGLSSLKYFCENAPEHHIMAAGSFLGIALHEGTSFPVGKVDLLNLSPLSFFEFLNAIGEIELLNLLQDEKWGLIKTFKSKYIEYLRLYYYIGGMPEAVLKFIETHNFAEVRQVQNMILNTYERDFSKHVPTALVPRVRMVWNSIPTQMAKENKKFIYGALRSGARAKDFEIAIEWLLDCGLIHKVNRVEKPGMPLKAYEDFSAFKLFLNDVGLLSAMGALDIRTILNNESGFSEFKGIQAEQFVLQQMIANGNFSIYYWSAERSDGEIDFLVQYKNKIVPIEVKSAENLKAKSLKVFVEKYDQKQAVRISLSDYRKEEWLTNIPLYTIGILSKIIERA</sequence>
<dbReference type="Proteomes" id="UP001304970">
    <property type="component" value="Chromosome"/>
</dbReference>
<evidence type="ECO:0000313" key="4">
    <source>
        <dbReference type="Proteomes" id="UP001304970"/>
    </source>
</evidence>
<protein>
    <recommendedName>
        <fullName evidence="5">ATP-binding protein</fullName>
    </recommendedName>
</protein>
<dbReference type="GeneID" id="89227429"/>
<dbReference type="Pfam" id="PF13635">
    <property type="entry name" value="DUF4143"/>
    <property type="match status" value="1"/>
</dbReference>
<feature type="domain" description="AAA" evidence="1">
    <location>
        <begin position="18"/>
        <end position="152"/>
    </location>
</feature>
<dbReference type="PANTHER" id="PTHR33295:SF7">
    <property type="entry name" value="ATPASE"/>
    <property type="match status" value="1"/>
</dbReference>
<organism evidence="3 4">
    <name type="scientific">Methanolapillus ohkumae</name>
    <dbReference type="NCBI Taxonomy" id="3028298"/>
    <lineage>
        <taxon>Archaea</taxon>
        <taxon>Methanobacteriati</taxon>
        <taxon>Methanobacteriota</taxon>
        <taxon>Stenosarchaea group</taxon>
        <taxon>Methanomicrobia</taxon>
        <taxon>Methanosarcinales</taxon>
        <taxon>Methanosarcinaceae</taxon>
        <taxon>Methanolapillus</taxon>
    </lineage>
</organism>
<dbReference type="SUPFAM" id="SSF52540">
    <property type="entry name" value="P-loop containing nucleoside triphosphate hydrolases"/>
    <property type="match status" value="1"/>
</dbReference>
<feature type="domain" description="DUF4143" evidence="2">
    <location>
        <begin position="220"/>
        <end position="383"/>
    </location>
</feature>
<evidence type="ECO:0000259" key="1">
    <source>
        <dbReference type="Pfam" id="PF13173"/>
    </source>
</evidence>
<dbReference type="InterPro" id="IPR041682">
    <property type="entry name" value="AAA_14"/>
</dbReference>
<name>A0AA96V472_9EURY</name>
<evidence type="ECO:0008006" key="5">
    <source>
        <dbReference type="Google" id="ProtNLM"/>
    </source>
</evidence>
<dbReference type="InterPro" id="IPR027417">
    <property type="entry name" value="P-loop_NTPase"/>
</dbReference>
<accession>A0AA96V472</accession>
<dbReference type="InterPro" id="IPR025420">
    <property type="entry name" value="DUF4143"/>
</dbReference>
<dbReference type="Pfam" id="PF13173">
    <property type="entry name" value="AAA_14"/>
    <property type="match status" value="1"/>
</dbReference>
<dbReference type="PANTHER" id="PTHR33295">
    <property type="entry name" value="ATPASE"/>
    <property type="match status" value="1"/>
</dbReference>
<dbReference type="EMBL" id="CP131061">
    <property type="protein sequence ID" value="WNY26274.1"/>
    <property type="molecule type" value="Genomic_DNA"/>
</dbReference>
<reference evidence="3 4" key="1">
    <citation type="submission" date="2023-07" db="EMBL/GenBank/DDBJ databases">
        <title>Closed genome sequence of Methanosarcinaceae archaeon Am2.</title>
        <authorList>
            <person name="Poehlein A."/>
            <person name="Protasov E."/>
            <person name="Platt K."/>
            <person name="Reeh H."/>
            <person name="Daniel R."/>
            <person name="Brune A."/>
        </authorList>
    </citation>
    <scope>NUCLEOTIDE SEQUENCE [LARGE SCALE GENOMIC DNA]</scope>
    <source>
        <strain evidence="3 4">Am2</strain>
    </source>
</reference>
<evidence type="ECO:0000259" key="2">
    <source>
        <dbReference type="Pfam" id="PF13635"/>
    </source>
</evidence>
<proteinExistence type="predicted"/>